<evidence type="ECO:0000313" key="2">
    <source>
        <dbReference type="EMBL" id="ELU38765.1"/>
    </source>
</evidence>
<evidence type="ECO:0000256" key="1">
    <source>
        <dbReference type="SAM" id="MobiDB-lite"/>
    </source>
</evidence>
<keyword evidence="3" id="KW-1185">Reference proteome</keyword>
<proteinExistence type="predicted"/>
<dbReference type="OrthoDB" id="10495007at2759"/>
<feature type="compositionally biased region" description="Basic residues" evidence="1">
    <location>
        <begin position="174"/>
        <end position="184"/>
    </location>
</feature>
<dbReference type="HOGENOM" id="CLU_570092_0_0_1"/>
<comment type="caution">
    <text evidence="2">The sequence shown here is derived from an EMBL/GenBank/DDBJ whole genome shotgun (WGS) entry which is preliminary data.</text>
</comment>
<name>L8WLH1_THACA</name>
<organism evidence="2 3">
    <name type="scientific">Thanatephorus cucumeris (strain AG1-IA)</name>
    <name type="common">Rice sheath blight fungus</name>
    <name type="synonym">Rhizoctonia solani</name>
    <dbReference type="NCBI Taxonomy" id="983506"/>
    <lineage>
        <taxon>Eukaryota</taxon>
        <taxon>Fungi</taxon>
        <taxon>Dikarya</taxon>
        <taxon>Basidiomycota</taxon>
        <taxon>Agaricomycotina</taxon>
        <taxon>Agaricomycetes</taxon>
        <taxon>Cantharellales</taxon>
        <taxon>Ceratobasidiaceae</taxon>
        <taxon>Rhizoctonia</taxon>
        <taxon>Rhizoctonia solani AG-1</taxon>
    </lineage>
</organism>
<reference evidence="2 3" key="1">
    <citation type="journal article" date="2013" name="Nat. Commun.">
        <title>The evolution and pathogenic mechanisms of the rice sheath blight pathogen.</title>
        <authorList>
            <person name="Zheng A."/>
            <person name="Lin R."/>
            <person name="Xu L."/>
            <person name="Qin P."/>
            <person name="Tang C."/>
            <person name="Ai P."/>
            <person name="Zhang D."/>
            <person name="Liu Y."/>
            <person name="Sun Z."/>
            <person name="Feng H."/>
            <person name="Wang Y."/>
            <person name="Chen Y."/>
            <person name="Liang X."/>
            <person name="Fu R."/>
            <person name="Li Q."/>
            <person name="Zhang J."/>
            <person name="Yu X."/>
            <person name="Xie Z."/>
            <person name="Ding L."/>
            <person name="Guan P."/>
            <person name="Tang J."/>
            <person name="Liang Y."/>
            <person name="Wang S."/>
            <person name="Deng Q."/>
            <person name="Li S."/>
            <person name="Zhu J."/>
            <person name="Wang L."/>
            <person name="Liu H."/>
            <person name="Li P."/>
        </authorList>
    </citation>
    <scope>NUCLEOTIDE SEQUENCE [LARGE SCALE GENOMIC DNA]</scope>
    <source>
        <strain evidence="3">AG-1 IA</strain>
    </source>
</reference>
<feature type="region of interest" description="Disordered" evidence="1">
    <location>
        <begin position="303"/>
        <end position="348"/>
    </location>
</feature>
<dbReference type="EMBL" id="AFRT01002053">
    <property type="protein sequence ID" value="ELU38765.1"/>
    <property type="molecule type" value="Genomic_DNA"/>
</dbReference>
<gene>
    <name evidence="2" type="ORF">AG1IA_07201</name>
</gene>
<feature type="compositionally biased region" description="Acidic residues" evidence="1">
    <location>
        <begin position="339"/>
        <end position="348"/>
    </location>
</feature>
<feature type="compositionally biased region" description="Pro residues" evidence="1">
    <location>
        <begin position="185"/>
        <end position="194"/>
    </location>
</feature>
<dbReference type="AlphaFoldDB" id="L8WLH1"/>
<protein>
    <submittedName>
        <fullName evidence="2">Uncharacterized protein</fullName>
    </submittedName>
</protein>
<sequence>MCLGTLTGACAKFKVSAFGPIDGRKHVARQVRQSLSELDRDINNRALRNPRGLDHRPQAHDRHQSQVVSSQLKSVFSGSLTSSCPNTLCSTTSSDEETWPCEYCPIACVTFAVELSGRHPFPLIFRPSTTLPGLVVGLVTLKTAIDTIYTICGELCSGCTSTSPRSYRRTSIRIPVSRHQHRHPSPPPPVPPPRATRVTSRGVRSKQHKLESPEAGNYILTRSTFDHGPEIRSEIWQPDREEEYIALYGQRYHEQVPRRPRARTIATAQEVDIRSGRARVRSGSLSSSPLDHPQLRQTCPAITAAARSELPTTTRKRRPSRKHSMHGRPASLVRRDSGYESDDADGDTSNEGERVFQFLFSFLFAVAWFGHNPATSMYRFLGFTSIWPWRVPSTTSVCSKSPHCPGTLLYNYLYGGLPCDHSIIGRYGQTNRVDPPSDNTLRGRHPSALLGYIKKSGMSPRDSDNGLLVQADQGLGVIT</sequence>
<feature type="region of interest" description="Disordered" evidence="1">
    <location>
        <begin position="174"/>
        <end position="211"/>
    </location>
</feature>
<accession>L8WLH1</accession>
<evidence type="ECO:0000313" key="3">
    <source>
        <dbReference type="Proteomes" id="UP000011668"/>
    </source>
</evidence>
<dbReference type="Proteomes" id="UP000011668">
    <property type="component" value="Unassembled WGS sequence"/>
</dbReference>
<feature type="compositionally biased region" description="Basic residues" evidence="1">
    <location>
        <begin position="314"/>
        <end position="326"/>
    </location>
</feature>